<feature type="non-terminal residue" evidence="1">
    <location>
        <position position="1"/>
    </location>
</feature>
<accession>A0A0B6Z4P6</accession>
<protein>
    <submittedName>
        <fullName evidence="1">Uncharacterized protein</fullName>
    </submittedName>
</protein>
<dbReference type="EMBL" id="HACG01015830">
    <property type="protein sequence ID" value="CEK62695.1"/>
    <property type="molecule type" value="Transcribed_RNA"/>
</dbReference>
<reference evidence="1" key="1">
    <citation type="submission" date="2014-12" db="EMBL/GenBank/DDBJ databases">
        <title>Insight into the proteome of Arion vulgaris.</title>
        <authorList>
            <person name="Aradska J."/>
            <person name="Bulat T."/>
            <person name="Smidak R."/>
            <person name="Sarate P."/>
            <person name="Gangsoo J."/>
            <person name="Sialana F."/>
            <person name="Bilban M."/>
            <person name="Lubec G."/>
        </authorList>
    </citation>
    <scope>NUCLEOTIDE SEQUENCE</scope>
    <source>
        <tissue evidence="1">Skin</tissue>
    </source>
</reference>
<sequence>TVMASQEEGDAAEVLSSSNISAGVTDILQMNGTVNGQNNNGSDEELTLDDLPERLTVPPLAPSEATVDNNTS</sequence>
<name>A0A0B6Z4P6_9EUPU</name>
<dbReference type="AlphaFoldDB" id="A0A0B6Z4P6"/>
<organism evidence="1">
    <name type="scientific">Arion vulgaris</name>
    <dbReference type="NCBI Taxonomy" id="1028688"/>
    <lineage>
        <taxon>Eukaryota</taxon>
        <taxon>Metazoa</taxon>
        <taxon>Spiralia</taxon>
        <taxon>Lophotrochozoa</taxon>
        <taxon>Mollusca</taxon>
        <taxon>Gastropoda</taxon>
        <taxon>Heterobranchia</taxon>
        <taxon>Euthyneura</taxon>
        <taxon>Panpulmonata</taxon>
        <taxon>Eupulmonata</taxon>
        <taxon>Stylommatophora</taxon>
        <taxon>Helicina</taxon>
        <taxon>Arionoidea</taxon>
        <taxon>Arionidae</taxon>
        <taxon>Arion</taxon>
    </lineage>
</organism>
<proteinExistence type="predicted"/>
<gene>
    <name evidence="1" type="primary">ORF45916</name>
</gene>
<evidence type="ECO:0000313" key="1">
    <source>
        <dbReference type="EMBL" id="CEK62695.1"/>
    </source>
</evidence>